<protein>
    <submittedName>
        <fullName evidence="1">Uncharacterized protein</fullName>
    </submittedName>
</protein>
<accession>A0A0B6ZWU6</accession>
<gene>
    <name evidence="1" type="primary">ORF81608</name>
</gene>
<organism evidence="1">
    <name type="scientific">Arion vulgaris</name>
    <dbReference type="NCBI Taxonomy" id="1028688"/>
    <lineage>
        <taxon>Eukaryota</taxon>
        <taxon>Metazoa</taxon>
        <taxon>Spiralia</taxon>
        <taxon>Lophotrochozoa</taxon>
        <taxon>Mollusca</taxon>
        <taxon>Gastropoda</taxon>
        <taxon>Heterobranchia</taxon>
        <taxon>Euthyneura</taxon>
        <taxon>Panpulmonata</taxon>
        <taxon>Eupulmonata</taxon>
        <taxon>Stylommatophora</taxon>
        <taxon>Helicina</taxon>
        <taxon>Arionoidea</taxon>
        <taxon>Arionidae</taxon>
        <taxon>Arion</taxon>
    </lineage>
</organism>
<dbReference type="AlphaFoldDB" id="A0A0B6ZWU6"/>
<name>A0A0B6ZWU6_9EUPU</name>
<evidence type="ECO:0000313" key="1">
    <source>
        <dbReference type="EMBL" id="CEK72240.1"/>
    </source>
</evidence>
<reference evidence="1" key="1">
    <citation type="submission" date="2014-12" db="EMBL/GenBank/DDBJ databases">
        <title>Insight into the proteome of Arion vulgaris.</title>
        <authorList>
            <person name="Aradska J."/>
            <person name="Bulat T."/>
            <person name="Smidak R."/>
            <person name="Sarate P."/>
            <person name="Gangsoo J."/>
            <person name="Sialana F."/>
            <person name="Bilban M."/>
            <person name="Lubec G."/>
        </authorList>
    </citation>
    <scope>NUCLEOTIDE SEQUENCE</scope>
    <source>
        <tissue evidence="1">Skin</tissue>
    </source>
</reference>
<dbReference type="EMBL" id="HACG01025375">
    <property type="protein sequence ID" value="CEK72240.1"/>
    <property type="molecule type" value="Transcribed_RNA"/>
</dbReference>
<sequence length="53" mass="6179">MLESSGSAKKVKYSPLLLIDKRVKTHNSLWLKRRKKNLTNYCCNVEDTEIVKV</sequence>
<proteinExistence type="predicted"/>